<dbReference type="AlphaFoldDB" id="A0A5C8KDU3"/>
<proteinExistence type="predicted"/>
<dbReference type="OrthoDB" id="852315at2"/>
<reference evidence="2 3" key="1">
    <citation type="submission" date="2019-08" db="EMBL/GenBank/DDBJ databases">
        <authorList>
            <person name="Shi S."/>
        </authorList>
    </citation>
    <scope>NUCLEOTIDE SEQUENCE [LARGE SCALE GENOMIC DNA]</scope>
    <source>
        <strain evidence="2 3">GY10130</strain>
    </source>
</reference>
<protein>
    <submittedName>
        <fullName evidence="2">Uncharacterized protein</fullName>
    </submittedName>
</protein>
<feature type="transmembrane region" description="Helical" evidence="1">
    <location>
        <begin position="45"/>
        <end position="66"/>
    </location>
</feature>
<gene>
    <name evidence="2" type="ORF">FVR03_02170</name>
</gene>
<accession>A0A5C8KDU3</accession>
<dbReference type="RefSeq" id="WP_147920119.1">
    <property type="nucleotide sequence ID" value="NZ_VRTY01000005.1"/>
</dbReference>
<name>A0A5C8KDU3_9BACT</name>
<evidence type="ECO:0000256" key="1">
    <source>
        <dbReference type="SAM" id="Phobius"/>
    </source>
</evidence>
<keyword evidence="3" id="KW-1185">Reference proteome</keyword>
<evidence type="ECO:0000313" key="2">
    <source>
        <dbReference type="EMBL" id="TXK52091.1"/>
    </source>
</evidence>
<keyword evidence="1" id="KW-0812">Transmembrane</keyword>
<sequence>MYINLYPHKQLDKTKSFFSKSGFFLIAGGSYSLFNEVWFRDETRLPMSVAAASLVVGGVVGLCVGLDKIRLKDAFFSMNPEQIRFRLTVYGREQSLLWNEVASVSISTYQVVFLMKNGKQVKMRTGAIQAEEVAHHVQTSIRLAAMEKRIAVNGVSMGQLTTSGAS</sequence>
<keyword evidence="1" id="KW-1133">Transmembrane helix</keyword>
<evidence type="ECO:0000313" key="3">
    <source>
        <dbReference type="Proteomes" id="UP000321926"/>
    </source>
</evidence>
<organism evidence="2 3">
    <name type="scientific">Pontibacter qinzhouensis</name>
    <dbReference type="NCBI Taxonomy" id="2603253"/>
    <lineage>
        <taxon>Bacteria</taxon>
        <taxon>Pseudomonadati</taxon>
        <taxon>Bacteroidota</taxon>
        <taxon>Cytophagia</taxon>
        <taxon>Cytophagales</taxon>
        <taxon>Hymenobacteraceae</taxon>
        <taxon>Pontibacter</taxon>
    </lineage>
</organism>
<dbReference type="Proteomes" id="UP000321926">
    <property type="component" value="Unassembled WGS sequence"/>
</dbReference>
<feature type="transmembrane region" description="Helical" evidence="1">
    <location>
        <begin position="21"/>
        <end position="39"/>
    </location>
</feature>
<comment type="caution">
    <text evidence="2">The sequence shown here is derived from an EMBL/GenBank/DDBJ whole genome shotgun (WGS) entry which is preliminary data.</text>
</comment>
<dbReference type="EMBL" id="VRTY01000005">
    <property type="protein sequence ID" value="TXK52091.1"/>
    <property type="molecule type" value="Genomic_DNA"/>
</dbReference>
<keyword evidence="1" id="KW-0472">Membrane</keyword>